<organism evidence="1 2">
    <name type="scientific">Pseudovibrio exalbescens</name>
    <dbReference type="NCBI Taxonomy" id="197461"/>
    <lineage>
        <taxon>Bacteria</taxon>
        <taxon>Pseudomonadati</taxon>
        <taxon>Pseudomonadota</taxon>
        <taxon>Alphaproteobacteria</taxon>
        <taxon>Hyphomicrobiales</taxon>
        <taxon>Stappiaceae</taxon>
        <taxon>Pseudovibrio</taxon>
    </lineage>
</organism>
<comment type="caution">
    <text evidence="1">The sequence shown here is derived from an EMBL/GenBank/DDBJ whole genome shotgun (WGS) entry which is preliminary data.</text>
</comment>
<evidence type="ECO:0000313" key="2">
    <source>
        <dbReference type="Proteomes" id="UP000185783"/>
    </source>
</evidence>
<evidence type="ECO:0000313" key="1">
    <source>
        <dbReference type="EMBL" id="OKL43886.1"/>
    </source>
</evidence>
<name>A0A1U7JGK5_9HYPH</name>
<accession>A0A1U7JGK5</accession>
<dbReference type="STRING" id="197461.A3843_11255"/>
<dbReference type="Proteomes" id="UP000185783">
    <property type="component" value="Unassembled WGS sequence"/>
</dbReference>
<keyword evidence="2" id="KW-1185">Reference proteome</keyword>
<protein>
    <submittedName>
        <fullName evidence="1">Uncharacterized protein</fullName>
    </submittedName>
</protein>
<gene>
    <name evidence="1" type="ORF">A3843_11255</name>
</gene>
<sequence>MPLVVGAKRIVIAVVANKKGRSEFKDFGALVLQLFILGPSEQWLKNEPNENDLPFKCHGCFFCA</sequence>
<dbReference type="AlphaFoldDB" id="A0A1U7JGK5"/>
<dbReference type="EMBL" id="LVVZ01000016">
    <property type="protein sequence ID" value="OKL43886.1"/>
    <property type="molecule type" value="Genomic_DNA"/>
</dbReference>
<reference evidence="1 2" key="1">
    <citation type="submission" date="2016-03" db="EMBL/GenBank/DDBJ databases">
        <title>Genome sequence of Nesiotobacter sp. nov., a moderately halophilic alphaproteobacterium isolated from the Yellow Sea, China.</title>
        <authorList>
            <person name="Zhang G."/>
            <person name="Zhang R."/>
        </authorList>
    </citation>
    <scope>NUCLEOTIDE SEQUENCE [LARGE SCALE GENOMIC DNA]</scope>
    <source>
        <strain evidence="1 2">WB1-6</strain>
    </source>
</reference>
<proteinExistence type="predicted"/>